<sequence>MSADRVGPGGSEPGDGRRRVVVDRRNSTGRWRYACPNGHVNWDRTNGHVWCPECQRARDAGEDVDAEHHELLDKKRDELVPWSAVEVID</sequence>
<dbReference type="Proteomes" id="UP001596328">
    <property type="component" value="Unassembled WGS sequence"/>
</dbReference>
<dbReference type="AlphaFoldDB" id="A0ABD5RYK5"/>
<reference evidence="2 3" key="1">
    <citation type="journal article" date="2019" name="Int. J. Syst. Evol. Microbiol.">
        <title>The Global Catalogue of Microorganisms (GCM) 10K type strain sequencing project: providing services to taxonomists for standard genome sequencing and annotation.</title>
        <authorList>
            <consortium name="The Broad Institute Genomics Platform"/>
            <consortium name="The Broad Institute Genome Sequencing Center for Infectious Disease"/>
            <person name="Wu L."/>
            <person name="Ma J."/>
        </authorList>
    </citation>
    <scope>NUCLEOTIDE SEQUENCE [LARGE SCALE GENOMIC DNA]</scope>
    <source>
        <strain evidence="2 3">NBRC 111368</strain>
    </source>
</reference>
<feature type="region of interest" description="Disordered" evidence="1">
    <location>
        <begin position="1"/>
        <end position="20"/>
    </location>
</feature>
<organism evidence="2 3">
    <name type="scientific">Halobium palmae</name>
    <dbReference type="NCBI Taxonomy" id="1776492"/>
    <lineage>
        <taxon>Archaea</taxon>
        <taxon>Methanobacteriati</taxon>
        <taxon>Methanobacteriota</taxon>
        <taxon>Stenosarchaea group</taxon>
        <taxon>Halobacteria</taxon>
        <taxon>Halobacteriales</taxon>
        <taxon>Haloferacaceae</taxon>
        <taxon>Halobium</taxon>
    </lineage>
</organism>
<evidence type="ECO:0000313" key="3">
    <source>
        <dbReference type="Proteomes" id="UP001596328"/>
    </source>
</evidence>
<protein>
    <recommendedName>
        <fullName evidence="4">Zinc-ribbon domain-containing protein</fullName>
    </recommendedName>
</protein>
<name>A0ABD5RYK5_9EURY</name>
<evidence type="ECO:0000313" key="2">
    <source>
        <dbReference type="EMBL" id="MFC6724271.1"/>
    </source>
</evidence>
<accession>A0ABD5RYK5</accession>
<dbReference type="EMBL" id="JBHSWU010000137">
    <property type="protein sequence ID" value="MFC6724271.1"/>
    <property type="molecule type" value="Genomic_DNA"/>
</dbReference>
<keyword evidence="3" id="KW-1185">Reference proteome</keyword>
<gene>
    <name evidence="2" type="ORF">ACFQE1_07765</name>
</gene>
<comment type="caution">
    <text evidence="2">The sequence shown here is derived from an EMBL/GenBank/DDBJ whole genome shotgun (WGS) entry which is preliminary data.</text>
</comment>
<evidence type="ECO:0008006" key="4">
    <source>
        <dbReference type="Google" id="ProtNLM"/>
    </source>
</evidence>
<evidence type="ECO:0000256" key="1">
    <source>
        <dbReference type="SAM" id="MobiDB-lite"/>
    </source>
</evidence>
<proteinExistence type="predicted"/>